<keyword evidence="2" id="KW-1133">Transmembrane helix</keyword>
<accession>A0AA42CMC1</accession>
<gene>
    <name evidence="3" type="ORF">M8523_09405</name>
</gene>
<evidence type="ECO:0000313" key="3">
    <source>
        <dbReference type="EMBL" id="MCW6508237.1"/>
    </source>
</evidence>
<evidence type="ECO:0000313" key="4">
    <source>
        <dbReference type="Proteomes" id="UP001165667"/>
    </source>
</evidence>
<dbReference type="EMBL" id="JAMOIM010000005">
    <property type="protein sequence ID" value="MCW6508237.1"/>
    <property type="molecule type" value="Genomic_DNA"/>
</dbReference>
<feature type="transmembrane region" description="Helical" evidence="2">
    <location>
        <begin position="9"/>
        <end position="28"/>
    </location>
</feature>
<reference evidence="3" key="1">
    <citation type="submission" date="2022-05" db="EMBL/GenBank/DDBJ databases">
        <authorList>
            <person name="Pankratov T."/>
        </authorList>
    </citation>
    <scope>NUCLEOTIDE SEQUENCE</scope>
    <source>
        <strain evidence="3">BP6-180914</strain>
    </source>
</reference>
<feature type="compositionally biased region" description="Pro residues" evidence="1">
    <location>
        <begin position="111"/>
        <end position="153"/>
    </location>
</feature>
<feature type="compositionally biased region" description="Pro residues" evidence="1">
    <location>
        <begin position="184"/>
        <end position="200"/>
    </location>
</feature>
<dbReference type="RefSeq" id="WP_282584606.1">
    <property type="nucleotide sequence ID" value="NZ_JAMOIM010000005.1"/>
</dbReference>
<protein>
    <submittedName>
        <fullName evidence="3">Cell envelope biogenesis protein TolA</fullName>
    </submittedName>
</protein>
<evidence type="ECO:0000256" key="2">
    <source>
        <dbReference type="SAM" id="Phobius"/>
    </source>
</evidence>
<evidence type="ECO:0000256" key="1">
    <source>
        <dbReference type="SAM" id="MobiDB-lite"/>
    </source>
</evidence>
<dbReference type="Proteomes" id="UP001165667">
    <property type="component" value="Unassembled WGS sequence"/>
</dbReference>
<keyword evidence="2" id="KW-0812">Transmembrane</keyword>
<dbReference type="Gene3D" id="3.30.1150.10">
    <property type="match status" value="1"/>
</dbReference>
<keyword evidence="4" id="KW-1185">Reference proteome</keyword>
<keyword evidence="2" id="KW-0472">Membrane</keyword>
<proteinExistence type="predicted"/>
<sequence length="393" mass="42302">MKLKLSEPGYVVSGGVHLLALLMLIVTFTKPEQFDPMQETVPIETISDSDFNKVMQGDKSASAVRPEALPKVDKVDPSPEATPTPPTPDAQKTVPTPPPPPAPEPVTQEQPPTPPTPPPPPVAETQPTPPAPTPPTPPSRPAPAPAPVVPTPPERVDADAEPVQAKPLPPEPPRPPERVAEAKPTPPVKPHPTPKPPKVVPKPDQLAKLLDQEPADQPAEKPVPKAPTKMARTPAPPTAAQTDEQSHTFDLTDISRLLSHDAPAQKAATGREQSKLASLGSATAHADRMAPSLWGQLDGLMEEQYRQCWSYLGLSPGQKYVPQIRVTYDESGGLASDPVLVNPPSDPTLRNLAESALRAVRRCNPLRIPSQYAPYYDEWKGRVLRFDPQEMAG</sequence>
<comment type="caution">
    <text evidence="3">The sequence shown here is derived from an EMBL/GenBank/DDBJ whole genome shotgun (WGS) entry which is preliminary data.</text>
</comment>
<dbReference type="AlphaFoldDB" id="A0AA42CMC1"/>
<dbReference type="PRINTS" id="PR01217">
    <property type="entry name" value="PRICHEXTENSN"/>
</dbReference>
<feature type="region of interest" description="Disordered" evidence="1">
    <location>
        <begin position="52"/>
        <end position="247"/>
    </location>
</feature>
<name>A0AA42CMC1_9HYPH</name>
<organism evidence="3 4">
    <name type="scientific">Lichenifustis flavocetrariae</name>
    <dbReference type="NCBI Taxonomy" id="2949735"/>
    <lineage>
        <taxon>Bacteria</taxon>
        <taxon>Pseudomonadati</taxon>
        <taxon>Pseudomonadota</taxon>
        <taxon>Alphaproteobacteria</taxon>
        <taxon>Hyphomicrobiales</taxon>
        <taxon>Lichenihabitantaceae</taxon>
        <taxon>Lichenifustis</taxon>
    </lineage>
</organism>
<feature type="compositionally biased region" description="Pro residues" evidence="1">
    <location>
        <begin position="95"/>
        <end position="104"/>
    </location>
</feature>
<feature type="compositionally biased region" description="Low complexity" evidence="1">
    <location>
        <begin position="226"/>
        <end position="242"/>
    </location>
</feature>
<feature type="compositionally biased region" description="Basic and acidic residues" evidence="1">
    <location>
        <begin position="68"/>
        <end position="77"/>
    </location>
</feature>